<dbReference type="Proteomes" id="UP000253034">
    <property type="component" value="Unassembled WGS sequence"/>
</dbReference>
<reference evidence="2 3" key="1">
    <citation type="submission" date="2018-07" db="EMBL/GenBank/DDBJ databases">
        <title>Genomic Encyclopedia of Type Strains, Phase IV (KMG-IV): sequencing the most valuable type-strain genomes for metagenomic binning, comparative biology and taxonomic classification.</title>
        <authorList>
            <person name="Goeker M."/>
        </authorList>
    </citation>
    <scope>NUCLEOTIDE SEQUENCE [LARGE SCALE GENOMIC DNA]</scope>
    <source>
        <strain evidence="2 3">DSM 27016</strain>
    </source>
</reference>
<name>A0A369BFJ0_9FIRM</name>
<accession>A0A369BFJ0</accession>
<sequence length="180" mass="20895">MRNREDTTNKFSAKRISLSGILIALTVITLFFASAMPTGRLSLYVLSSFFVSVIIVEYGVKWGWAFFAASSLAALAVIPIKIRVVPYIIFFGAYGIMKLYIEKLNNIVLEYILKLLYFNLCLAASVYLFKELFIQGAWTELDFPWWIIVAGLEIIFLIYDYVYTLFIQYYRMRLKKIIKL</sequence>
<feature type="transmembrane region" description="Helical" evidence="1">
    <location>
        <begin position="108"/>
        <end position="129"/>
    </location>
</feature>
<feature type="transmembrane region" description="Helical" evidence="1">
    <location>
        <begin position="16"/>
        <end position="34"/>
    </location>
</feature>
<evidence type="ECO:0000313" key="3">
    <source>
        <dbReference type="Proteomes" id="UP000253034"/>
    </source>
</evidence>
<dbReference type="AlphaFoldDB" id="A0A369BFJ0"/>
<evidence type="ECO:0000256" key="1">
    <source>
        <dbReference type="SAM" id="Phobius"/>
    </source>
</evidence>
<protein>
    <recommendedName>
        <fullName evidence="4">Energy-coupling factor transport system substrate-specific component</fullName>
    </recommendedName>
</protein>
<feature type="transmembrane region" description="Helical" evidence="1">
    <location>
        <begin position="72"/>
        <end position="96"/>
    </location>
</feature>
<comment type="caution">
    <text evidence="2">The sequence shown here is derived from an EMBL/GenBank/DDBJ whole genome shotgun (WGS) entry which is preliminary data.</text>
</comment>
<evidence type="ECO:0008006" key="4">
    <source>
        <dbReference type="Google" id="ProtNLM"/>
    </source>
</evidence>
<keyword evidence="3" id="KW-1185">Reference proteome</keyword>
<dbReference type="OrthoDB" id="1708005at2"/>
<proteinExistence type="predicted"/>
<feature type="transmembrane region" description="Helical" evidence="1">
    <location>
        <begin position="41"/>
        <end position="60"/>
    </location>
</feature>
<gene>
    <name evidence="2" type="ORF">DFR58_103123</name>
</gene>
<evidence type="ECO:0000313" key="2">
    <source>
        <dbReference type="EMBL" id="RCX19378.1"/>
    </source>
</evidence>
<keyword evidence="1" id="KW-0812">Transmembrane</keyword>
<dbReference type="EMBL" id="QPJT01000003">
    <property type="protein sequence ID" value="RCX19378.1"/>
    <property type="molecule type" value="Genomic_DNA"/>
</dbReference>
<feature type="transmembrane region" description="Helical" evidence="1">
    <location>
        <begin position="145"/>
        <end position="170"/>
    </location>
</feature>
<keyword evidence="1" id="KW-1133">Transmembrane helix</keyword>
<keyword evidence="1" id="KW-0472">Membrane</keyword>
<dbReference type="RefSeq" id="WP_114296443.1">
    <property type="nucleotide sequence ID" value="NZ_QPJT01000003.1"/>
</dbReference>
<organism evidence="2 3">
    <name type="scientific">Anaerobacterium chartisolvens</name>
    <dbReference type="NCBI Taxonomy" id="1297424"/>
    <lineage>
        <taxon>Bacteria</taxon>
        <taxon>Bacillati</taxon>
        <taxon>Bacillota</taxon>
        <taxon>Clostridia</taxon>
        <taxon>Eubacteriales</taxon>
        <taxon>Oscillospiraceae</taxon>
        <taxon>Anaerobacterium</taxon>
    </lineage>
</organism>